<dbReference type="AlphaFoldDB" id="A0A8H7ZBB8"/>
<sequence length="526" mass="60864">MSSQFRIPNSTINDRNRVTDQLVGKLRELRFSEVCTQDYSIPIILEHQFPIKLSAVVCNDKRLFEQTTYFMKLLIVYMNTNDCDEFIAVIATILANHLSTFTIHTSLAPYQLPYVNRLVSEVLMICESHTDILSIWLIGAPTQETHPVNVLSLQQIIENFAMNELDTFKTTNWENFIKLSQDSSELNAHLCSQEVGVFDSMIELYFFPPEEYGLLHVSVLEPVLSAVIKVMEYASYELGLKYFGKFINTLKRHLNMSVNCDNSILFILQQSLNLNAATTLGRLFDEFSFQLYLNDKLQESRVVERFLYVLADVSLKQDQCFLKLVSTKESDQQFLTFNLAFLDQIRVKTMKIHSGDAQPVSSRFTTLLTQYSASIENYILDAQCALISQVFPLLLQYFQNKTSLNASLNRFFLILFLKYNMFNCATFVEIINYLVESYEIYHSHLKLYELYQYDSVELSKIVGQNVTPPSCEILAHYGIEHQAQCINYVTLPKQLELCRQLITDFYICCKVKNNTCDPRNHNRENA</sequence>
<dbReference type="RefSeq" id="XP_067545902.1">
    <property type="nucleotide sequence ID" value="XM_067694701.1"/>
</dbReference>
<evidence type="ECO:0000313" key="2">
    <source>
        <dbReference type="Proteomes" id="UP000669133"/>
    </source>
</evidence>
<dbReference type="OrthoDB" id="4019746at2759"/>
<dbReference type="Proteomes" id="UP000669133">
    <property type="component" value="Unassembled WGS sequence"/>
</dbReference>
<gene>
    <name evidence="1" type="ORF">I9W82_005516</name>
</gene>
<proteinExistence type="predicted"/>
<dbReference type="GeneID" id="93654145"/>
<reference evidence="1 2" key="1">
    <citation type="submission" date="2020-12" db="EMBL/GenBank/DDBJ databases">
        <title>Effect of drift, selection, and recombination on the evolution of hybrid genomes in Candida yeast pathogens.</title>
        <authorList>
            <person name="Mixao V."/>
            <person name="Ksiezopolska E."/>
            <person name="Saus E."/>
            <person name="Boekhout T."/>
            <person name="Gacser A."/>
            <person name="Gabaldon T."/>
        </authorList>
    </citation>
    <scope>NUCLEOTIDE SEQUENCE [LARGE SCALE GENOMIC DNA]</scope>
    <source>
        <strain evidence="1 2">BP57</strain>
    </source>
</reference>
<evidence type="ECO:0000313" key="1">
    <source>
        <dbReference type="EMBL" id="KAG5416786.1"/>
    </source>
</evidence>
<protein>
    <submittedName>
        <fullName evidence="1">Uncharacterized protein</fullName>
    </submittedName>
</protein>
<comment type="caution">
    <text evidence="1">The sequence shown here is derived from an EMBL/GenBank/DDBJ whole genome shotgun (WGS) entry which is preliminary data.</text>
</comment>
<organism evidence="1 2">
    <name type="scientific">Candida metapsilosis</name>
    <dbReference type="NCBI Taxonomy" id="273372"/>
    <lineage>
        <taxon>Eukaryota</taxon>
        <taxon>Fungi</taxon>
        <taxon>Dikarya</taxon>
        <taxon>Ascomycota</taxon>
        <taxon>Saccharomycotina</taxon>
        <taxon>Pichiomycetes</taxon>
        <taxon>Debaryomycetaceae</taxon>
        <taxon>Candida/Lodderomyces clade</taxon>
        <taxon>Candida</taxon>
    </lineage>
</organism>
<accession>A0A8H7ZBB8</accession>
<keyword evidence="2" id="KW-1185">Reference proteome</keyword>
<dbReference type="EMBL" id="JAEOAQ010000008">
    <property type="protein sequence ID" value="KAG5416786.1"/>
    <property type="molecule type" value="Genomic_DNA"/>
</dbReference>
<name>A0A8H7ZBB8_9ASCO</name>